<evidence type="ECO:0000256" key="20">
    <source>
        <dbReference type="PIRSR" id="PIRSR000447-1"/>
    </source>
</evidence>
<dbReference type="InterPro" id="IPR014030">
    <property type="entry name" value="Ketoacyl_synth_N"/>
</dbReference>
<dbReference type="CDD" id="cd00834">
    <property type="entry name" value="KAS_I_II"/>
    <property type="match status" value="1"/>
</dbReference>
<comment type="catalytic activity">
    <reaction evidence="11">
        <text>hexanoyl-[ACP] + malonyl-[ACP] + H(+) = 3-oxooctanoyl-[ACP] + holo-[ACP] + CO2</text>
        <dbReference type="Rhea" id="RHEA:41836"/>
        <dbReference type="Rhea" id="RHEA-COMP:9623"/>
        <dbReference type="Rhea" id="RHEA-COMP:9632"/>
        <dbReference type="Rhea" id="RHEA-COMP:9633"/>
        <dbReference type="Rhea" id="RHEA-COMP:9685"/>
        <dbReference type="ChEBI" id="CHEBI:15378"/>
        <dbReference type="ChEBI" id="CHEBI:16526"/>
        <dbReference type="ChEBI" id="CHEBI:64479"/>
        <dbReference type="ChEBI" id="CHEBI:78449"/>
        <dbReference type="ChEBI" id="CHEBI:78459"/>
        <dbReference type="ChEBI" id="CHEBI:78460"/>
    </reaction>
    <physiologicalReaction direction="left-to-right" evidence="11">
        <dbReference type="Rhea" id="RHEA:41837"/>
    </physiologicalReaction>
</comment>
<comment type="caution">
    <text evidence="22">The sequence shown here is derived from an EMBL/GenBank/DDBJ whole genome shotgun (WGS) entry which is preliminary data.</text>
</comment>
<evidence type="ECO:0000256" key="11">
    <source>
        <dbReference type="ARBA" id="ARBA00047394"/>
    </source>
</evidence>
<evidence type="ECO:0000256" key="18">
    <source>
        <dbReference type="ARBA" id="ARBA00054575"/>
    </source>
</evidence>
<evidence type="ECO:0000256" key="10">
    <source>
        <dbReference type="ARBA" id="ARBA00044350"/>
    </source>
</evidence>
<dbReference type="InterPro" id="IPR014031">
    <property type="entry name" value="Ketoacyl_synth_C"/>
</dbReference>
<dbReference type="PROSITE" id="PS00606">
    <property type="entry name" value="KS3_1"/>
    <property type="match status" value="1"/>
</dbReference>
<dbReference type="InterPro" id="IPR000794">
    <property type="entry name" value="Beta-ketoacyl_synthase"/>
</dbReference>
<comment type="catalytic activity">
    <reaction evidence="14">
        <text>a fatty acyl-[ACP] + malonyl-[ACP] + H(+) = a 3-oxoacyl-[ACP] + holo-[ACP] + CO2</text>
        <dbReference type="Rhea" id="RHEA:22836"/>
        <dbReference type="Rhea" id="RHEA-COMP:9623"/>
        <dbReference type="Rhea" id="RHEA-COMP:9685"/>
        <dbReference type="Rhea" id="RHEA-COMP:9916"/>
        <dbReference type="Rhea" id="RHEA-COMP:14125"/>
        <dbReference type="ChEBI" id="CHEBI:15378"/>
        <dbReference type="ChEBI" id="CHEBI:16526"/>
        <dbReference type="ChEBI" id="CHEBI:64479"/>
        <dbReference type="ChEBI" id="CHEBI:78449"/>
        <dbReference type="ChEBI" id="CHEBI:78776"/>
        <dbReference type="ChEBI" id="CHEBI:138651"/>
        <dbReference type="EC" id="2.3.1.41"/>
    </reaction>
    <physiologicalReaction direction="left-to-right" evidence="14">
        <dbReference type="Rhea" id="RHEA:22837"/>
    </physiologicalReaction>
</comment>
<proteinExistence type="inferred from homology"/>
<keyword evidence="7" id="KW-0443">Lipid metabolism</keyword>
<feature type="domain" description="Ketosynthase family 3 (KS3)" evidence="21">
    <location>
        <begin position="22"/>
        <end position="440"/>
    </location>
</feature>
<name>A0A836FEN6_9HYME</name>
<comment type="catalytic activity">
    <reaction evidence="17">
        <text>octanoyl-[ACP] + malonyl-[ACP] + H(+) = 3-oxodecanoyl-[ACP] + holo-[ACP] + CO2</text>
        <dbReference type="Rhea" id="RHEA:41852"/>
        <dbReference type="Rhea" id="RHEA-COMP:9623"/>
        <dbReference type="Rhea" id="RHEA-COMP:9636"/>
        <dbReference type="Rhea" id="RHEA-COMP:9637"/>
        <dbReference type="Rhea" id="RHEA-COMP:9685"/>
        <dbReference type="ChEBI" id="CHEBI:15378"/>
        <dbReference type="ChEBI" id="CHEBI:16526"/>
        <dbReference type="ChEBI" id="CHEBI:64479"/>
        <dbReference type="ChEBI" id="CHEBI:78449"/>
        <dbReference type="ChEBI" id="CHEBI:78463"/>
        <dbReference type="ChEBI" id="CHEBI:78464"/>
    </reaction>
    <physiologicalReaction direction="left-to-right" evidence="17">
        <dbReference type="Rhea" id="RHEA:41853"/>
    </physiologicalReaction>
</comment>
<dbReference type="Pfam" id="PF02801">
    <property type="entry name" value="Ketoacyl-synt_C"/>
    <property type="match status" value="1"/>
</dbReference>
<dbReference type="Gene3D" id="3.40.47.10">
    <property type="match status" value="2"/>
</dbReference>
<feature type="non-terminal residue" evidence="22">
    <location>
        <position position="443"/>
    </location>
</feature>
<evidence type="ECO:0000313" key="23">
    <source>
        <dbReference type="Proteomes" id="UP000668214"/>
    </source>
</evidence>
<evidence type="ECO:0000256" key="4">
    <source>
        <dbReference type="ARBA" id="ARBA00022516"/>
    </source>
</evidence>
<dbReference type="Pfam" id="PF00109">
    <property type="entry name" value="ketoacyl-synt"/>
    <property type="match status" value="1"/>
</dbReference>
<evidence type="ECO:0000256" key="5">
    <source>
        <dbReference type="ARBA" id="ARBA00022679"/>
    </source>
</evidence>
<dbReference type="FunFam" id="3.40.47.10:FF:000015">
    <property type="entry name" value="3-oxoacyl-[acyl-carrier-protein] synthase, mitochondrial"/>
    <property type="match status" value="1"/>
</dbReference>
<evidence type="ECO:0000259" key="21">
    <source>
        <dbReference type="PROSITE" id="PS52004"/>
    </source>
</evidence>
<dbReference type="PANTHER" id="PTHR11712:SF336">
    <property type="entry name" value="3-OXOACYL-[ACYL-CARRIER-PROTEIN] SYNTHASE, MITOCHONDRIAL"/>
    <property type="match status" value="1"/>
</dbReference>
<comment type="similarity">
    <text evidence="2">Belongs to the thiolase-like superfamily. Beta-ketoacyl-ACP synthases family.</text>
</comment>
<evidence type="ECO:0000256" key="12">
    <source>
        <dbReference type="ARBA" id="ARBA00047451"/>
    </source>
</evidence>
<dbReference type="NCBIfam" id="NF005589">
    <property type="entry name" value="PRK07314.1"/>
    <property type="match status" value="1"/>
</dbReference>
<comment type="catalytic activity">
    <reaction evidence="12">
        <text>tetradecanoyl-[ACP] + malonyl-[ACP] + H(+) = 3-oxohexadecanoyl-[ACP] + holo-[ACP] + CO2</text>
        <dbReference type="Rhea" id="RHEA:41900"/>
        <dbReference type="Rhea" id="RHEA-COMP:9623"/>
        <dbReference type="Rhea" id="RHEA-COMP:9648"/>
        <dbReference type="Rhea" id="RHEA-COMP:9649"/>
        <dbReference type="Rhea" id="RHEA-COMP:9685"/>
        <dbReference type="ChEBI" id="CHEBI:15378"/>
        <dbReference type="ChEBI" id="CHEBI:16526"/>
        <dbReference type="ChEBI" id="CHEBI:64479"/>
        <dbReference type="ChEBI" id="CHEBI:78449"/>
        <dbReference type="ChEBI" id="CHEBI:78477"/>
        <dbReference type="ChEBI" id="CHEBI:78478"/>
    </reaction>
    <physiologicalReaction direction="left-to-right" evidence="12">
        <dbReference type="Rhea" id="RHEA:41901"/>
    </physiologicalReaction>
</comment>
<dbReference type="EMBL" id="JAANIA010002128">
    <property type="protein sequence ID" value="KAG5317649.1"/>
    <property type="molecule type" value="Genomic_DNA"/>
</dbReference>
<dbReference type="GO" id="GO:0004315">
    <property type="term" value="F:3-oxoacyl-[acyl-carrier-protein] synthase activity"/>
    <property type="evidence" value="ECO:0007669"/>
    <property type="project" value="UniProtKB-EC"/>
</dbReference>
<keyword evidence="23" id="KW-1185">Reference proteome</keyword>
<dbReference type="SMART" id="SM00825">
    <property type="entry name" value="PKS_KS"/>
    <property type="match status" value="1"/>
</dbReference>
<dbReference type="PANTHER" id="PTHR11712">
    <property type="entry name" value="POLYKETIDE SYNTHASE-RELATED"/>
    <property type="match status" value="1"/>
</dbReference>
<evidence type="ECO:0000256" key="13">
    <source>
        <dbReference type="ARBA" id="ARBA00047578"/>
    </source>
</evidence>
<evidence type="ECO:0000256" key="16">
    <source>
        <dbReference type="ARBA" id="ARBA00049449"/>
    </source>
</evidence>
<dbReference type="FunFam" id="3.40.47.10:FF:000024">
    <property type="entry name" value="3-oxoacyl-[acyl-carrier-protein] synthase, mitochondrial"/>
    <property type="match status" value="1"/>
</dbReference>
<comment type="pathway">
    <text evidence="1">Lipid metabolism; fatty acid biosynthesis.</text>
</comment>
<evidence type="ECO:0000256" key="19">
    <source>
        <dbReference type="ARBA" id="ARBA00072686"/>
    </source>
</evidence>
<dbReference type="NCBIfam" id="TIGR03150">
    <property type="entry name" value="fabF"/>
    <property type="match status" value="1"/>
</dbReference>
<evidence type="ECO:0000256" key="17">
    <source>
        <dbReference type="ARBA" id="ARBA00049533"/>
    </source>
</evidence>
<evidence type="ECO:0000256" key="2">
    <source>
        <dbReference type="ARBA" id="ARBA00008467"/>
    </source>
</evidence>
<keyword evidence="8" id="KW-0275">Fatty acid biosynthesis</keyword>
<dbReference type="InterPro" id="IPR020841">
    <property type="entry name" value="PKS_Beta-ketoAc_synthase_dom"/>
</dbReference>
<dbReference type="InterPro" id="IPR017568">
    <property type="entry name" value="3-oxoacyl-ACP_synth-2"/>
</dbReference>
<keyword evidence="6" id="KW-0276">Fatty acid metabolism</keyword>
<dbReference type="GO" id="GO:0006633">
    <property type="term" value="P:fatty acid biosynthetic process"/>
    <property type="evidence" value="ECO:0007669"/>
    <property type="project" value="UniProtKB-KW"/>
</dbReference>
<dbReference type="InterPro" id="IPR016039">
    <property type="entry name" value="Thiolase-like"/>
</dbReference>
<evidence type="ECO:0000256" key="15">
    <source>
        <dbReference type="ARBA" id="ARBA00049109"/>
    </source>
</evidence>
<evidence type="ECO:0000256" key="8">
    <source>
        <dbReference type="ARBA" id="ARBA00023160"/>
    </source>
</evidence>
<comment type="catalytic activity">
    <reaction evidence="16">
        <text>butanoyl-[ACP] + malonyl-[ACP] + H(+) = 3-oxohexanoyl-[ACP] + holo-[ACP] + CO2</text>
        <dbReference type="Rhea" id="RHEA:41820"/>
        <dbReference type="Rhea" id="RHEA-COMP:9623"/>
        <dbReference type="Rhea" id="RHEA-COMP:9628"/>
        <dbReference type="Rhea" id="RHEA-COMP:9629"/>
        <dbReference type="Rhea" id="RHEA-COMP:9685"/>
        <dbReference type="ChEBI" id="CHEBI:15378"/>
        <dbReference type="ChEBI" id="CHEBI:16526"/>
        <dbReference type="ChEBI" id="CHEBI:64479"/>
        <dbReference type="ChEBI" id="CHEBI:78449"/>
        <dbReference type="ChEBI" id="CHEBI:78454"/>
        <dbReference type="ChEBI" id="CHEBI:78456"/>
    </reaction>
    <physiologicalReaction direction="left-to-right" evidence="16">
        <dbReference type="Rhea" id="RHEA:41821"/>
    </physiologicalReaction>
</comment>
<dbReference type="AlphaFoldDB" id="A0A836FEN6"/>
<evidence type="ECO:0000256" key="3">
    <source>
        <dbReference type="ARBA" id="ARBA00013191"/>
    </source>
</evidence>
<dbReference type="EC" id="2.3.1.41" evidence="3"/>
<evidence type="ECO:0000256" key="1">
    <source>
        <dbReference type="ARBA" id="ARBA00005194"/>
    </source>
</evidence>
<dbReference type="PROSITE" id="PS52004">
    <property type="entry name" value="KS3_2"/>
    <property type="match status" value="1"/>
</dbReference>
<feature type="non-terminal residue" evidence="22">
    <location>
        <position position="1"/>
    </location>
</feature>
<evidence type="ECO:0000256" key="14">
    <source>
        <dbReference type="ARBA" id="ARBA00048506"/>
    </source>
</evidence>
<sequence>KITMSIPFVHISRSLTTAARSKRRVVVTGIGTVCPLGVGTRNAWKALIDSKCGIARLSEPDYDKLPCKVAALVPKGNSSHELNIDSYFTKSELRTMCSATAYALIASEEALTDANWKPTDEADKRDTGVSVGIGMIDLVDVCMTYEALKKGYNKISPFFVPRILPNMAAGQISIKYGFRGPNHSVSTACATGAHAIGDAFRFIRGGETSVMVCGGAEACINPLAIAAFCRLRALSTSKNDIPREASRPFDRDRDGFVMGEGAAILVLEELNHALARNASIYAEVLGYGLSGDASHITAPSEDGTGALLAMDRTLKDAGIETSEVTHINTHATSTPLGDAIEVKAIESLMGEHSKNVTITSTKGAHGHLLGAAGNLEAAFTILAIKESIIPPTLNLHNLNMETDLRFASHTKMKWNTTTRRTALKNAFGFGGTNACLCFTQYVD</sequence>
<organism evidence="22 23">
    <name type="scientific">Pseudoatta argentina</name>
    <dbReference type="NCBI Taxonomy" id="621737"/>
    <lineage>
        <taxon>Eukaryota</taxon>
        <taxon>Metazoa</taxon>
        <taxon>Ecdysozoa</taxon>
        <taxon>Arthropoda</taxon>
        <taxon>Hexapoda</taxon>
        <taxon>Insecta</taxon>
        <taxon>Pterygota</taxon>
        <taxon>Neoptera</taxon>
        <taxon>Endopterygota</taxon>
        <taxon>Hymenoptera</taxon>
        <taxon>Apocrita</taxon>
        <taxon>Aculeata</taxon>
        <taxon>Formicoidea</taxon>
        <taxon>Formicidae</taxon>
        <taxon>Myrmicinae</taxon>
        <taxon>Pseudoatta</taxon>
    </lineage>
</organism>
<protein>
    <recommendedName>
        <fullName evidence="19">3-oxoacyl-[acyl-carrier-protein] synthase, mitochondrial</fullName>
        <ecNumber evidence="3">2.3.1.41</ecNumber>
    </recommendedName>
    <alternativeName>
        <fullName evidence="10">Beta-ketoacyl-ACP synthase</fullName>
    </alternativeName>
</protein>
<dbReference type="SUPFAM" id="SSF53901">
    <property type="entry name" value="Thiolase-like"/>
    <property type="match status" value="2"/>
</dbReference>
<comment type="function">
    <text evidence="18">May play a role in the biosynthesis of lipoic acid as well as longer chain fatty acids required for optimal mitochondrial function.</text>
</comment>
<dbReference type="PIRSF" id="PIRSF000447">
    <property type="entry name" value="KAS_II"/>
    <property type="match status" value="1"/>
</dbReference>
<reference evidence="22" key="1">
    <citation type="submission" date="2020-02" db="EMBL/GenBank/DDBJ databases">
        <title>Relaxed selection underlies rapid genomic changes in the transitions from sociality to social parasitism in ants.</title>
        <authorList>
            <person name="Bi X."/>
        </authorList>
    </citation>
    <scope>NUCLEOTIDE SEQUENCE</scope>
    <source>
        <strain evidence="22">BGI-DK2014c</strain>
        <tissue evidence="22">Whole body</tissue>
    </source>
</reference>
<comment type="catalytic activity">
    <reaction evidence="13">
        <text>dodecanoyl-[ACP] + malonyl-[ACP] + H(+) = 3-oxotetradecanoyl-[ACP] + holo-[ACP] + CO2</text>
        <dbReference type="Rhea" id="RHEA:41884"/>
        <dbReference type="Rhea" id="RHEA-COMP:9623"/>
        <dbReference type="Rhea" id="RHEA-COMP:9644"/>
        <dbReference type="Rhea" id="RHEA-COMP:9645"/>
        <dbReference type="Rhea" id="RHEA-COMP:9685"/>
        <dbReference type="ChEBI" id="CHEBI:15378"/>
        <dbReference type="ChEBI" id="CHEBI:16526"/>
        <dbReference type="ChEBI" id="CHEBI:64479"/>
        <dbReference type="ChEBI" id="CHEBI:65264"/>
        <dbReference type="ChEBI" id="CHEBI:78449"/>
        <dbReference type="ChEBI" id="CHEBI:78473"/>
    </reaction>
    <physiologicalReaction direction="left-to-right" evidence="13">
        <dbReference type="Rhea" id="RHEA:41885"/>
    </physiologicalReaction>
</comment>
<keyword evidence="4" id="KW-0444">Lipid biosynthesis</keyword>
<evidence type="ECO:0000313" key="22">
    <source>
        <dbReference type="EMBL" id="KAG5317649.1"/>
    </source>
</evidence>
<comment type="catalytic activity">
    <reaction evidence="15">
        <text>decanoyl-[ACP] + malonyl-[ACP] + H(+) = 3-oxododecanoyl-[ACP] + holo-[ACP] + CO2</text>
        <dbReference type="Rhea" id="RHEA:41868"/>
        <dbReference type="Rhea" id="RHEA-COMP:9623"/>
        <dbReference type="Rhea" id="RHEA-COMP:9640"/>
        <dbReference type="Rhea" id="RHEA-COMP:9641"/>
        <dbReference type="Rhea" id="RHEA-COMP:9685"/>
        <dbReference type="ChEBI" id="CHEBI:15378"/>
        <dbReference type="ChEBI" id="CHEBI:16526"/>
        <dbReference type="ChEBI" id="CHEBI:64479"/>
        <dbReference type="ChEBI" id="CHEBI:78449"/>
        <dbReference type="ChEBI" id="CHEBI:78468"/>
        <dbReference type="ChEBI" id="CHEBI:78469"/>
    </reaction>
    <physiologicalReaction direction="left-to-right" evidence="15">
        <dbReference type="Rhea" id="RHEA:41869"/>
    </physiologicalReaction>
</comment>
<keyword evidence="9" id="KW-0012">Acyltransferase</keyword>
<gene>
    <name evidence="22" type="primary">Oxsm</name>
    <name evidence="22" type="ORF">G6Z78_0000446</name>
</gene>
<evidence type="ECO:0000256" key="9">
    <source>
        <dbReference type="ARBA" id="ARBA00023315"/>
    </source>
</evidence>
<dbReference type="GO" id="GO:0005739">
    <property type="term" value="C:mitochondrion"/>
    <property type="evidence" value="ECO:0007669"/>
    <property type="project" value="TreeGrafter"/>
</dbReference>
<evidence type="ECO:0000256" key="7">
    <source>
        <dbReference type="ARBA" id="ARBA00023098"/>
    </source>
</evidence>
<feature type="active site" description="For beta-ketoacyl synthase activity" evidence="20">
    <location>
        <position position="189"/>
    </location>
</feature>
<evidence type="ECO:0000256" key="6">
    <source>
        <dbReference type="ARBA" id="ARBA00022832"/>
    </source>
</evidence>
<keyword evidence="5" id="KW-0808">Transferase</keyword>
<dbReference type="Proteomes" id="UP000668214">
    <property type="component" value="Unassembled WGS sequence"/>
</dbReference>
<dbReference type="InterPro" id="IPR018201">
    <property type="entry name" value="Ketoacyl_synth_AS"/>
</dbReference>
<accession>A0A836FEN6</accession>